<keyword evidence="3" id="KW-1185">Reference proteome</keyword>
<keyword evidence="1" id="KW-0472">Membrane</keyword>
<dbReference type="OrthoDB" id="9787150at2"/>
<dbReference type="SUPFAM" id="SSF48452">
    <property type="entry name" value="TPR-like"/>
    <property type="match status" value="1"/>
</dbReference>
<dbReference type="AlphaFoldDB" id="A0A5D3WMX6"/>
<sequence>MLSLLISAVASFATTLLLQHFAGFDIWVAIFGGVIVFAGVYFLLLRFIMKKVQVIMDTAQRDIQANRTEKAIKVLQQGYRYAAWQFYLREQINSQIGAIYYLKRDFSKAFEFLQKGFFRNWSSMAMLAICYMHKKQNSKMISTFDKALAGNKKEDMLYNLYAFCLDRIGEREKAIKILEKGLGKVADKEAIQVNLDALKEGKKMKMKQYGDLWYQFHLEKPGALIKKQTRAIQGRRKIVRR</sequence>
<evidence type="ECO:0000313" key="3">
    <source>
        <dbReference type="Proteomes" id="UP000324159"/>
    </source>
</evidence>
<organism evidence="2 3">
    <name type="scientific">Geothermobacter ehrlichii</name>
    <dbReference type="NCBI Taxonomy" id="213224"/>
    <lineage>
        <taxon>Bacteria</taxon>
        <taxon>Pseudomonadati</taxon>
        <taxon>Thermodesulfobacteriota</taxon>
        <taxon>Desulfuromonadia</taxon>
        <taxon>Desulfuromonadales</taxon>
        <taxon>Geothermobacteraceae</taxon>
        <taxon>Geothermobacter</taxon>
    </lineage>
</organism>
<feature type="transmembrane region" description="Helical" evidence="1">
    <location>
        <begin position="28"/>
        <end position="48"/>
    </location>
</feature>
<comment type="caution">
    <text evidence="2">The sequence shown here is derived from an EMBL/GenBank/DDBJ whole genome shotgun (WGS) entry which is preliminary data.</text>
</comment>
<evidence type="ECO:0000256" key="1">
    <source>
        <dbReference type="SAM" id="Phobius"/>
    </source>
</evidence>
<dbReference type="InterPro" id="IPR011990">
    <property type="entry name" value="TPR-like_helical_dom_sf"/>
</dbReference>
<dbReference type="Proteomes" id="UP000324159">
    <property type="component" value="Unassembled WGS sequence"/>
</dbReference>
<dbReference type="RefSeq" id="WP_148894063.1">
    <property type="nucleotide sequence ID" value="NZ_VNIB01000001.1"/>
</dbReference>
<protein>
    <recommendedName>
        <fullName evidence="4">Tetratricopeptide repeat protein</fullName>
    </recommendedName>
</protein>
<name>A0A5D3WMX6_9BACT</name>
<dbReference type="EMBL" id="VNIB01000001">
    <property type="protein sequence ID" value="TYO99854.1"/>
    <property type="molecule type" value="Genomic_DNA"/>
</dbReference>
<accession>A0A5D3WMX6</accession>
<keyword evidence="1" id="KW-0812">Transmembrane</keyword>
<dbReference type="Gene3D" id="1.25.40.10">
    <property type="entry name" value="Tetratricopeptide repeat domain"/>
    <property type="match status" value="1"/>
</dbReference>
<proteinExistence type="predicted"/>
<keyword evidence="1" id="KW-1133">Transmembrane helix</keyword>
<evidence type="ECO:0008006" key="4">
    <source>
        <dbReference type="Google" id="ProtNLM"/>
    </source>
</evidence>
<evidence type="ECO:0000313" key="2">
    <source>
        <dbReference type="EMBL" id="TYO99854.1"/>
    </source>
</evidence>
<gene>
    <name evidence="2" type="ORF">EDC39_10114</name>
</gene>
<reference evidence="2 3" key="1">
    <citation type="submission" date="2019-07" db="EMBL/GenBank/DDBJ databases">
        <title>Genomic Encyclopedia of Type Strains, Phase IV (KMG-IV): sequencing the most valuable type-strain genomes for metagenomic binning, comparative biology and taxonomic classification.</title>
        <authorList>
            <person name="Goeker M."/>
        </authorList>
    </citation>
    <scope>NUCLEOTIDE SEQUENCE [LARGE SCALE GENOMIC DNA]</scope>
    <source>
        <strain evidence="2 3">SS015</strain>
    </source>
</reference>